<dbReference type="Pfam" id="PF14368">
    <property type="entry name" value="LTP_2"/>
    <property type="match status" value="1"/>
</dbReference>
<feature type="domain" description="Bifunctional inhibitor/plant lipid transfer protein/seed storage helical" evidence="2">
    <location>
        <begin position="31"/>
        <end position="101"/>
    </location>
</feature>
<reference evidence="4" key="1">
    <citation type="journal article" date="2014" name="Nat. Genet.">
        <title>A reference genome for common bean and genome-wide analysis of dual domestications.</title>
        <authorList>
            <person name="Schmutz J."/>
            <person name="McClean P.E."/>
            <person name="Mamidi S."/>
            <person name="Wu G.A."/>
            <person name="Cannon S.B."/>
            <person name="Grimwood J."/>
            <person name="Jenkins J."/>
            <person name="Shu S."/>
            <person name="Song Q."/>
            <person name="Chavarro C."/>
            <person name="Torres-Torres M."/>
            <person name="Geffroy V."/>
            <person name="Moghaddam S.M."/>
            <person name="Gao D."/>
            <person name="Abernathy B."/>
            <person name="Barry K."/>
            <person name="Blair M."/>
            <person name="Brick M.A."/>
            <person name="Chovatia M."/>
            <person name="Gepts P."/>
            <person name="Goodstein D.M."/>
            <person name="Gonzales M."/>
            <person name="Hellsten U."/>
            <person name="Hyten D.L."/>
            <person name="Jia G."/>
            <person name="Kelly J.D."/>
            <person name="Kudrna D."/>
            <person name="Lee R."/>
            <person name="Richard M.M."/>
            <person name="Miklas P.N."/>
            <person name="Osorno J.M."/>
            <person name="Rodrigues J."/>
            <person name="Thareau V."/>
            <person name="Urrea C.A."/>
            <person name="Wang M."/>
            <person name="Yu Y."/>
            <person name="Zhang M."/>
            <person name="Wing R.A."/>
            <person name="Cregan P.B."/>
            <person name="Rokhsar D.S."/>
            <person name="Jackson S.A."/>
        </authorList>
    </citation>
    <scope>NUCLEOTIDE SEQUENCE [LARGE SCALE GENOMIC DNA]</scope>
    <source>
        <strain evidence="4">cv. G19833</strain>
    </source>
</reference>
<dbReference type="STRING" id="3885.V7B7J3"/>
<dbReference type="GO" id="GO:0009627">
    <property type="term" value="P:systemic acquired resistance"/>
    <property type="evidence" value="ECO:0007669"/>
    <property type="project" value="InterPro"/>
</dbReference>
<evidence type="ECO:0000313" key="4">
    <source>
        <dbReference type="Proteomes" id="UP000000226"/>
    </source>
</evidence>
<dbReference type="eggNOG" id="ENOG502S7QX">
    <property type="taxonomic scope" value="Eukaryota"/>
</dbReference>
<gene>
    <name evidence="3" type="ORF">PHAVU_008G112900g</name>
</gene>
<dbReference type="OrthoDB" id="656626at2759"/>
<dbReference type="Proteomes" id="UP000000226">
    <property type="component" value="Chromosome 8"/>
</dbReference>
<dbReference type="Gramene" id="ESW12441">
    <property type="protein sequence ID" value="ESW12441"/>
    <property type="gene ID" value="PHAVU_008G112900g"/>
</dbReference>
<keyword evidence="4" id="KW-1185">Reference proteome</keyword>
<dbReference type="GO" id="GO:0005504">
    <property type="term" value="F:fatty acid binding"/>
    <property type="evidence" value="ECO:0007669"/>
    <property type="project" value="InterPro"/>
</dbReference>
<name>V7B7J3_PHAVU</name>
<dbReference type="SUPFAM" id="SSF47699">
    <property type="entry name" value="Bifunctional inhibitor/lipid-transfer protein/seed storage 2S albumin"/>
    <property type="match status" value="1"/>
</dbReference>
<dbReference type="CDD" id="cd04660">
    <property type="entry name" value="nsLTP_like"/>
    <property type="match status" value="1"/>
</dbReference>
<evidence type="ECO:0000256" key="1">
    <source>
        <dbReference type="SAM" id="SignalP"/>
    </source>
</evidence>
<dbReference type="OMA" id="MAGRKVM"/>
<sequence>MAQASGRILVQWLVAGLFIALLGGAQAIVLCNIDSGKLNLCRAAVTGKNPPPPDEQCCGVIRQANLPCLCSYKSMLPLFGINAKKALALPGKCGLQSPSNC</sequence>
<dbReference type="SMR" id="V7B7J3"/>
<keyword evidence="1" id="KW-0732">Signal</keyword>
<feature type="chain" id="PRO_5004754235" description="Bifunctional inhibitor/plant lipid transfer protein/seed storage helical domain-containing protein" evidence="1">
    <location>
        <begin position="28"/>
        <end position="101"/>
    </location>
</feature>
<accession>V7B7J3</accession>
<proteinExistence type="predicted"/>
<evidence type="ECO:0000259" key="2">
    <source>
        <dbReference type="SMART" id="SM00499"/>
    </source>
</evidence>
<dbReference type="PANTHER" id="PTHR33122">
    <property type="entry name" value="LIPID BINDING PROTEIN-RELATED"/>
    <property type="match status" value="1"/>
</dbReference>
<dbReference type="InterPro" id="IPR016140">
    <property type="entry name" value="Bifunc_inhib/LTP/seed_store"/>
</dbReference>
<dbReference type="InterPro" id="IPR039265">
    <property type="entry name" value="DIR1-like"/>
</dbReference>
<dbReference type="Gene3D" id="1.10.110.10">
    <property type="entry name" value="Plant lipid-transfer and hydrophobic proteins"/>
    <property type="match status" value="1"/>
</dbReference>
<dbReference type="AlphaFoldDB" id="V7B7J3"/>
<dbReference type="PANTHER" id="PTHR33122:SF43">
    <property type="entry name" value="BIFUNCTIONAL INHIBITOR_PLANT LIPID TRANSFER PROTEIN_SEED STORAGE HELICAL DOMAIN-CONTAINING PROTEIN"/>
    <property type="match status" value="1"/>
</dbReference>
<dbReference type="InterPro" id="IPR044741">
    <property type="entry name" value="NsLTP-like"/>
</dbReference>
<organism evidence="3 4">
    <name type="scientific">Phaseolus vulgaris</name>
    <name type="common">Kidney bean</name>
    <name type="synonym">French bean</name>
    <dbReference type="NCBI Taxonomy" id="3885"/>
    <lineage>
        <taxon>Eukaryota</taxon>
        <taxon>Viridiplantae</taxon>
        <taxon>Streptophyta</taxon>
        <taxon>Embryophyta</taxon>
        <taxon>Tracheophyta</taxon>
        <taxon>Spermatophyta</taxon>
        <taxon>Magnoliopsida</taxon>
        <taxon>eudicotyledons</taxon>
        <taxon>Gunneridae</taxon>
        <taxon>Pentapetalae</taxon>
        <taxon>rosids</taxon>
        <taxon>fabids</taxon>
        <taxon>Fabales</taxon>
        <taxon>Fabaceae</taxon>
        <taxon>Papilionoideae</taxon>
        <taxon>50 kb inversion clade</taxon>
        <taxon>NPAAA clade</taxon>
        <taxon>indigoferoid/millettioid clade</taxon>
        <taxon>Phaseoleae</taxon>
        <taxon>Phaseolus</taxon>
    </lineage>
</organism>
<protein>
    <recommendedName>
        <fullName evidence="2">Bifunctional inhibitor/plant lipid transfer protein/seed storage helical domain-containing protein</fullName>
    </recommendedName>
</protein>
<dbReference type="SMART" id="SM00499">
    <property type="entry name" value="AAI"/>
    <property type="match status" value="1"/>
</dbReference>
<dbReference type="EMBL" id="CM002295">
    <property type="protein sequence ID" value="ESW12441.1"/>
    <property type="molecule type" value="Genomic_DNA"/>
</dbReference>
<feature type="signal peptide" evidence="1">
    <location>
        <begin position="1"/>
        <end position="27"/>
    </location>
</feature>
<dbReference type="InterPro" id="IPR036312">
    <property type="entry name" value="Bifun_inhib/LTP/seed_sf"/>
</dbReference>
<dbReference type="PhylomeDB" id="V7B7J3"/>
<evidence type="ECO:0000313" key="3">
    <source>
        <dbReference type="EMBL" id="ESW12441.1"/>
    </source>
</evidence>